<evidence type="ECO:0000313" key="2">
    <source>
        <dbReference type="Proteomes" id="UP000050424"/>
    </source>
</evidence>
<dbReference type="AlphaFoldDB" id="A0A0N8H6F3"/>
<reference evidence="1 2" key="1">
    <citation type="submission" date="2015-09" db="EMBL/GenBank/DDBJ databases">
        <title>Draft genome of a European isolate of the apple canker pathogen Neonectria ditissima.</title>
        <authorList>
            <person name="Gomez-Cortecero A."/>
            <person name="Harrison R.J."/>
            <person name="Armitage A.D."/>
        </authorList>
    </citation>
    <scope>NUCLEOTIDE SEQUENCE [LARGE SCALE GENOMIC DNA]</scope>
    <source>
        <strain evidence="1 2">R09/05</strain>
    </source>
</reference>
<keyword evidence="2" id="KW-1185">Reference proteome</keyword>
<dbReference type="EMBL" id="LKCW01000123">
    <property type="protein sequence ID" value="KPM38812.1"/>
    <property type="molecule type" value="Genomic_DNA"/>
</dbReference>
<dbReference type="Proteomes" id="UP000050424">
    <property type="component" value="Unassembled WGS sequence"/>
</dbReference>
<accession>A0A0N8H6F3</accession>
<comment type="caution">
    <text evidence="1">The sequence shown here is derived from an EMBL/GenBank/DDBJ whole genome shotgun (WGS) entry which is preliminary data.</text>
</comment>
<protein>
    <submittedName>
        <fullName evidence="1">Uncharacterized protein</fullName>
    </submittedName>
</protein>
<gene>
    <name evidence="1" type="ORF">AK830_g7719</name>
</gene>
<proteinExistence type="predicted"/>
<organism evidence="1 2">
    <name type="scientific">Neonectria ditissima</name>
    <dbReference type="NCBI Taxonomy" id="78410"/>
    <lineage>
        <taxon>Eukaryota</taxon>
        <taxon>Fungi</taxon>
        <taxon>Dikarya</taxon>
        <taxon>Ascomycota</taxon>
        <taxon>Pezizomycotina</taxon>
        <taxon>Sordariomycetes</taxon>
        <taxon>Hypocreomycetidae</taxon>
        <taxon>Hypocreales</taxon>
        <taxon>Nectriaceae</taxon>
        <taxon>Neonectria</taxon>
    </lineage>
</organism>
<evidence type="ECO:0000313" key="1">
    <source>
        <dbReference type="EMBL" id="KPM38812.1"/>
    </source>
</evidence>
<sequence length="314" mass="33390">MSMTPCPVCSMQYAVSGILVPPPFPQINTTTQHRHLFHTKVTYIPSLPSLRPDQNKPGQLSSISLVHPSPWFIPAPARPSSRNRIRECRAPEHLFLPEAGREAFGTGTAHGFFFFCGGGRGGGGGGDIDVVVGGGGGGGGEPSNQVLLHARYMPVIDYRRATIELATGTEPFVLWATAHPHGGCLSKEPPADLTRPTLMLSTDGQGKPVSPFMSRHFAAGPHGTGFCNTWVRQGRVPAPTWHSDKHHHPHHHRIDPVIHGNLGSEASPSHKLANIGSEALNLKALGDSSGFTERTALCCTAPDPDVEKGGCASG</sequence>
<name>A0A0N8H6F3_9HYPO</name>